<evidence type="ECO:0008006" key="3">
    <source>
        <dbReference type="Google" id="ProtNLM"/>
    </source>
</evidence>
<dbReference type="Proteomes" id="UP001499854">
    <property type="component" value="Unassembled WGS sequence"/>
</dbReference>
<proteinExistence type="predicted"/>
<reference evidence="1 2" key="1">
    <citation type="journal article" date="2019" name="Int. J. Syst. Evol. Microbiol.">
        <title>The Global Catalogue of Microorganisms (GCM) 10K type strain sequencing project: providing services to taxonomists for standard genome sequencing and annotation.</title>
        <authorList>
            <consortium name="The Broad Institute Genomics Platform"/>
            <consortium name="The Broad Institute Genome Sequencing Center for Infectious Disease"/>
            <person name="Wu L."/>
            <person name="Ma J."/>
        </authorList>
    </citation>
    <scope>NUCLEOTIDE SEQUENCE [LARGE SCALE GENOMIC DNA]</scope>
    <source>
        <strain evidence="1 2">JCM 16013</strain>
    </source>
</reference>
<protein>
    <recommendedName>
        <fullName evidence="3">Lipoprotein</fullName>
    </recommendedName>
</protein>
<accession>A0ABN2SA57</accession>
<evidence type="ECO:0000313" key="1">
    <source>
        <dbReference type="EMBL" id="GAA1982978.1"/>
    </source>
</evidence>
<organism evidence="1 2">
    <name type="scientific">Catenulispora subtropica</name>
    <dbReference type="NCBI Taxonomy" id="450798"/>
    <lineage>
        <taxon>Bacteria</taxon>
        <taxon>Bacillati</taxon>
        <taxon>Actinomycetota</taxon>
        <taxon>Actinomycetes</taxon>
        <taxon>Catenulisporales</taxon>
        <taxon>Catenulisporaceae</taxon>
        <taxon>Catenulispora</taxon>
    </lineage>
</organism>
<gene>
    <name evidence="1" type="ORF">GCM10009838_50750</name>
</gene>
<keyword evidence="2" id="KW-1185">Reference proteome</keyword>
<evidence type="ECO:0000313" key="2">
    <source>
        <dbReference type="Proteomes" id="UP001499854"/>
    </source>
</evidence>
<dbReference type="EMBL" id="BAAAQM010000030">
    <property type="protein sequence ID" value="GAA1982978.1"/>
    <property type="molecule type" value="Genomic_DNA"/>
</dbReference>
<sequence length="291" mass="30785">MCGCLAVAVTVAGCSDRSTSKPPNIGAIPTIGSTAQIVLPLDAYLQSDDQYSATLRATGMLTVRCMTGFGLDYTPDFSRMPSWTDQGRAAFGFVDLQDVQRAGYRWYTPRYLDIDPPGAKTDAKTGGKTALRPDQVSVLQGTVPTFAGKPVPPGGCNKVADDAVHKGESGNGADNDFVAKLANDAFVQSQSDKRITDAFKTWSTCMKQAGYSFAKPADAQNASTGMSDKDQITMAGVDFQCRQRQNLVGLEVAVDAAYQKALIDKNAEALANVKQSIGIELTNAMSALGGA</sequence>
<name>A0ABN2SA57_9ACTN</name>
<comment type="caution">
    <text evidence="1">The sequence shown here is derived from an EMBL/GenBank/DDBJ whole genome shotgun (WGS) entry which is preliminary data.</text>
</comment>